<dbReference type="SUPFAM" id="SSF57667">
    <property type="entry name" value="beta-beta-alpha zinc fingers"/>
    <property type="match status" value="1"/>
</dbReference>
<organism evidence="9 10">
    <name type="scientific">Tetrapisispora phaffii (strain ATCC 24235 / CBS 4417 / NBRC 1672 / NRRL Y-8282 / UCD 70-5)</name>
    <name type="common">Yeast</name>
    <name type="synonym">Fabospora phaffii</name>
    <dbReference type="NCBI Taxonomy" id="1071381"/>
    <lineage>
        <taxon>Eukaryota</taxon>
        <taxon>Fungi</taxon>
        <taxon>Dikarya</taxon>
        <taxon>Ascomycota</taxon>
        <taxon>Saccharomycotina</taxon>
        <taxon>Saccharomycetes</taxon>
        <taxon>Saccharomycetales</taxon>
        <taxon>Saccharomycetaceae</taxon>
        <taxon>Tetrapisispora</taxon>
    </lineage>
</organism>
<reference evidence="9 10" key="1">
    <citation type="journal article" date="2011" name="Proc. Natl. Acad. Sci. U.S.A.">
        <title>Evolutionary erosion of yeast sex chromosomes by mating-type switching accidents.</title>
        <authorList>
            <person name="Gordon J.L."/>
            <person name="Armisen D."/>
            <person name="Proux-Wera E."/>
            <person name="Oheigeartaigh S.S."/>
            <person name="Byrne K.P."/>
            <person name="Wolfe K.H."/>
        </authorList>
    </citation>
    <scope>NUCLEOTIDE SEQUENCE [LARGE SCALE GENOMIC DNA]</scope>
    <source>
        <strain evidence="10">ATCC 24235 / CBS 4417 / NBRC 1672 / NRRL Y-8282 / UCD 70-5</strain>
    </source>
</reference>
<gene>
    <name evidence="9" type="primary">TPHA0E02650</name>
    <name evidence="9" type="ordered locus">TPHA_0E02650</name>
</gene>
<dbReference type="AlphaFoldDB" id="G8BTX9"/>
<dbReference type="GO" id="GO:0000785">
    <property type="term" value="C:chromatin"/>
    <property type="evidence" value="ECO:0007669"/>
    <property type="project" value="TreeGrafter"/>
</dbReference>
<keyword evidence="4 7" id="KW-0863">Zinc-finger</keyword>
<evidence type="ECO:0000256" key="1">
    <source>
        <dbReference type="ARBA" id="ARBA00004123"/>
    </source>
</evidence>
<evidence type="ECO:0000256" key="3">
    <source>
        <dbReference type="ARBA" id="ARBA00022737"/>
    </source>
</evidence>
<dbReference type="OrthoDB" id="10018191at2759"/>
<keyword evidence="2" id="KW-0479">Metal-binding</keyword>
<dbReference type="RefSeq" id="XP_003685791.1">
    <property type="nucleotide sequence ID" value="XM_003685743.1"/>
</dbReference>
<keyword evidence="3" id="KW-0677">Repeat</keyword>
<proteinExistence type="predicted"/>
<dbReference type="Proteomes" id="UP000005666">
    <property type="component" value="Chromosome 5"/>
</dbReference>
<evidence type="ECO:0000259" key="8">
    <source>
        <dbReference type="PROSITE" id="PS50157"/>
    </source>
</evidence>
<dbReference type="GO" id="GO:0005634">
    <property type="term" value="C:nucleus"/>
    <property type="evidence" value="ECO:0007669"/>
    <property type="project" value="UniProtKB-SubCell"/>
</dbReference>
<evidence type="ECO:0000313" key="9">
    <source>
        <dbReference type="EMBL" id="CCE63357.1"/>
    </source>
</evidence>
<keyword evidence="5" id="KW-0862">Zinc</keyword>
<accession>G8BTX9</accession>
<dbReference type="PROSITE" id="PS00028">
    <property type="entry name" value="ZINC_FINGER_C2H2_1"/>
    <property type="match status" value="1"/>
</dbReference>
<dbReference type="PROSITE" id="PS50157">
    <property type="entry name" value="ZINC_FINGER_C2H2_2"/>
    <property type="match status" value="2"/>
</dbReference>
<evidence type="ECO:0000256" key="7">
    <source>
        <dbReference type="PROSITE-ProRule" id="PRU00042"/>
    </source>
</evidence>
<dbReference type="PANTHER" id="PTHR40626">
    <property type="entry name" value="MIP31509P"/>
    <property type="match status" value="1"/>
</dbReference>
<feature type="domain" description="C2H2-type" evidence="8">
    <location>
        <begin position="50"/>
        <end position="78"/>
    </location>
</feature>
<sequence>MKSKSPAPTKRPASNKKKFKCEGFGECKMAFTRQEHLARHQRRHTGEKPFQCEICLKFFSRFDNMNQHRDAVHLTRRSGSAKQFIIEQNIHSSMNMLPSDSTMQLNTQQYMMQNPSYLSVCQHTTPHQNNVMVQSVLQHPSFQRSSSPLLRSQSLLQPQAKSLPTPQLVRRTSPLPYLHPQQQFMAPMPQTYIDTPRGTNSPVSMMGGASGLRHIKLPPIIFNTAETNSMPKDSISAPAINPYRPHSPLDQTTLSSMRVLAPHHNNTNPNSFNNLNMSSTSNQANSNVRLPMLSTALGDHASNIISR</sequence>
<dbReference type="GO" id="GO:0000978">
    <property type="term" value="F:RNA polymerase II cis-regulatory region sequence-specific DNA binding"/>
    <property type="evidence" value="ECO:0007669"/>
    <property type="project" value="InterPro"/>
</dbReference>
<dbReference type="HOGENOM" id="CLU_906661_0_0_1"/>
<keyword evidence="10" id="KW-1185">Reference proteome</keyword>
<evidence type="ECO:0000256" key="2">
    <source>
        <dbReference type="ARBA" id="ARBA00022723"/>
    </source>
</evidence>
<dbReference type="eggNOG" id="KOG1721">
    <property type="taxonomic scope" value="Eukaryota"/>
</dbReference>
<dbReference type="SMART" id="SM00355">
    <property type="entry name" value="ZnF_C2H2"/>
    <property type="match status" value="2"/>
</dbReference>
<evidence type="ECO:0000313" key="10">
    <source>
        <dbReference type="Proteomes" id="UP000005666"/>
    </source>
</evidence>
<keyword evidence="6" id="KW-0539">Nucleus</keyword>
<dbReference type="KEGG" id="tpf:TPHA_0E02650"/>
<dbReference type="InterPro" id="IPR013087">
    <property type="entry name" value="Znf_C2H2_type"/>
</dbReference>
<dbReference type="GO" id="GO:0008270">
    <property type="term" value="F:zinc ion binding"/>
    <property type="evidence" value="ECO:0007669"/>
    <property type="project" value="UniProtKB-KW"/>
</dbReference>
<dbReference type="InterPro" id="IPR051059">
    <property type="entry name" value="VerF-like"/>
</dbReference>
<evidence type="ECO:0000256" key="4">
    <source>
        <dbReference type="ARBA" id="ARBA00022771"/>
    </source>
</evidence>
<dbReference type="STRING" id="1071381.G8BTX9"/>
<evidence type="ECO:0000256" key="6">
    <source>
        <dbReference type="ARBA" id="ARBA00023242"/>
    </source>
</evidence>
<dbReference type="PANTHER" id="PTHR40626:SF11">
    <property type="entry name" value="ZINC FINGER PROTEIN YPR022C"/>
    <property type="match status" value="1"/>
</dbReference>
<dbReference type="FunFam" id="3.30.160.60:FF:002343">
    <property type="entry name" value="Zinc finger protein 33A"/>
    <property type="match status" value="1"/>
</dbReference>
<dbReference type="GeneID" id="11531489"/>
<name>G8BTX9_TETPH</name>
<comment type="subcellular location">
    <subcellularLocation>
        <location evidence="1">Nucleus</location>
    </subcellularLocation>
</comment>
<evidence type="ECO:0000256" key="5">
    <source>
        <dbReference type="ARBA" id="ARBA00022833"/>
    </source>
</evidence>
<protein>
    <recommendedName>
        <fullName evidence="8">C2H2-type domain-containing protein</fullName>
    </recommendedName>
</protein>
<dbReference type="GO" id="GO:0000981">
    <property type="term" value="F:DNA-binding transcription factor activity, RNA polymerase II-specific"/>
    <property type="evidence" value="ECO:0007669"/>
    <property type="project" value="InterPro"/>
</dbReference>
<dbReference type="Gene3D" id="3.30.160.60">
    <property type="entry name" value="Classic Zinc Finger"/>
    <property type="match status" value="2"/>
</dbReference>
<dbReference type="InterPro" id="IPR036236">
    <property type="entry name" value="Znf_C2H2_sf"/>
</dbReference>
<feature type="domain" description="C2H2-type" evidence="8">
    <location>
        <begin position="19"/>
        <end position="49"/>
    </location>
</feature>
<dbReference type="Pfam" id="PF00096">
    <property type="entry name" value="zf-C2H2"/>
    <property type="match status" value="1"/>
</dbReference>
<dbReference type="EMBL" id="HE612860">
    <property type="protein sequence ID" value="CCE63357.1"/>
    <property type="molecule type" value="Genomic_DNA"/>
</dbReference>